<organism evidence="2 3">
    <name type="scientific">Drosophila guanche</name>
    <name type="common">Fruit fly</name>
    <dbReference type="NCBI Taxonomy" id="7266"/>
    <lineage>
        <taxon>Eukaryota</taxon>
        <taxon>Metazoa</taxon>
        <taxon>Ecdysozoa</taxon>
        <taxon>Arthropoda</taxon>
        <taxon>Hexapoda</taxon>
        <taxon>Insecta</taxon>
        <taxon>Pterygota</taxon>
        <taxon>Neoptera</taxon>
        <taxon>Endopterygota</taxon>
        <taxon>Diptera</taxon>
        <taxon>Brachycera</taxon>
        <taxon>Muscomorpha</taxon>
        <taxon>Ephydroidea</taxon>
        <taxon>Drosophilidae</taxon>
        <taxon>Drosophila</taxon>
        <taxon>Sophophora</taxon>
    </lineage>
</organism>
<reference evidence="3" key="1">
    <citation type="submission" date="2018-01" db="EMBL/GenBank/DDBJ databases">
        <authorList>
            <person name="Alioto T."/>
            <person name="Alioto T."/>
        </authorList>
    </citation>
    <scope>NUCLEOTIDE SEQUENCE [LARGE SCALE GENOMIC DNA]</scope>
</reference>
<keyword evidence="1" id="KW-0472">Membrane</keyword>
<gene>
    <name evidence="2" type="ORF">DGUA_6G002001</name>
</gene>
<evidence type="ECO:0000313" key="2">
    <source>
        <dbReference type="EMBL" id="SPP74375.1"/>
    </source>
</evidence>
<feature type="transmembrane region" description="Helical" evidence="1">
    <location>
        <begin position="23"/>
        <end position="41"/>
    </location>
</feature>
<dbReference type="STRING" id="7266.A0A3B0J0U7"/>
<sequence length="325" mass="36792">MYIAPKAGGGFFGFFKTEPGRRVVFYTAGATTVGLFVGNFLPHTFGLKYYRDFVQCYQNGVERPVPEAVQSRLEQALDKLQVEPFERKFVKPFTVFGFDLFQAGTTKLRFGSALGIPVNYAYGSTAEIKRADIRFRDQQINWSSPSGKLLEQAIVLTEDEQIFGLSKAILQLQTYRVLLNSIFPSVSFLMVYTIGHYLNLRLNLFARHGSVRFVLYSILGLFGVGSWTFMKDFNQVATDAEIDKKLATLGPQFVASGASFYDKHLKKNIALRELIGDDTYTALGNENYMLRQKSMPLTARKLFFLEKLQELQKAQTQQPPPTESQ</sequence>
<dbReference type="OrthoDB" id="110174at2759"/>
<proteinExistence type="predicted"/>
<dbReference type="InterPro" id="IPR026620">
    <property type="entry name" value="TMEM177"/>
</dbReference>
<name>A0A3B0J0U7_DROGU</name>
<dbReference type="PANTHER" id="PTHR21824:SF4">
    <property type="entry name" value="TRANSMEMBRANE PROTEIN 177"/>
    <property type="match status" value="1"/>
</dbReference>
<dbReference type="PANTHER" id="PTHR21824">
    <property type="entry name" value="TRANSMEMBRANE PROTEIN 177"/>
    <property type="match status" value="1"/>
</dbReference>
<keyword evidence="1" id="KW-1133">Transmembrane helix</keyword>
<accession>A0A3B0J0U7</accession>
<evidence type="ECO:0000256" key="1">
    <source>
        <dbReference type="SAM" id="Phobius"/>
    </source>
</evidence>
<dbReference type="EMBL" id="OUUW01000001">
    <property type="protein sequence ID" value="SPP74375.1"/>
    <property type="molecule type" value="Genomic_DNA"/>
</dbReference>
<feature type="transmembrane region" description="Helical" evidence="1">
    <location>
        <begin position="210"/>
        <end position="230"/>
    </location>
</feature>
<dbReference type="AlphaFoldDB" id="A0A3B0J0U7"/>
<evidence type="ECO:0000313" key="3">
    <source>
        <dbReference type="Proteomes" id="UP000268350"/>
    </source>
</evidence>
<feature type="transmembrane region" description="Helical" evidence="1">
    <location>
        <begin position="177"/>
        <end position="198"/>
    </location>
</feature>
<dbReference type="Proteomes" id="UP000268350">
    <property type="component" value="Unassembled WGS sequence"/>
</dbReference>
<keyword evidence="3" id="KW-1185">Reference proteome</keyword>
<protein>
    <submittedName>
        <fullName evidence="2">Blast:Transmembrane protein 177</fullName>
    </submittedName>
</protein>
<keyword evidence="1 2" id="KW-0812">Transmembrane</keyword>
<dbReference type="GO" id="GO:0016020">
    <property type="term" value="C:membrane"/>
    <property type="evidence" value="ECO:0007669"/>
    <property type="project" value="TreeGrafter"/>
</dbReference>
<dbReference type="OMA" id="HTFGLKY"/>